<feature type="region of interest" description="Disordered" evidence="1">
    <location>
        <begin position="161"/>
        <end position="211"/>
    </location>
</feature>
<name>A0A2Z6P8F8_TRISU</name>
<feature type="compositionally biased region" description="Basic and acidic residues" evidence="1">
    <location>
        <begin position="200"/>
        <end position="211"/>
    </location>
</feature>
<evidence type="ECO:0000313" key="2">
    <source>
        <dbReference type="EMBL" id="GAU38867.1"/>
    </source>
</evidence>
<keyword evidence="3" id="KW-1185">Reference proteome</keyword>
<protein>
    <submittedName>
        <fullName evidence="2">Uncharacterized protein</fullName>
    </submittedName>
</protein>
<organism evidence="2 3">
    <name type="scientific">Trifolium subterraneum</name>
    <name type="common">Subterranean clover</name>
    <dbReference type="NCBI Taxonomy" id="3900"/>
    <lineage>
        <taxon>Eukaryota</taxon>
        <taxon>Viridiplantae</taxon>
        <taxon>Streptophyta</taxon>
        <taxon>Embryophyta</taxon>
        <taxon>Tracheophyta</taxon>
        <taxon>Spermatophyta</taxon>
        <taxon>Magnoliopsida</taxon>
        <taxon>eudicotyledons</taxon>
        <taxon>Gunneridae</taxon>
        <taxon>Pentapetalae</taxon>
        <taxon>rosids</taxon>
        <taxon>fabids</taxon>
        <taxon>Fabales</taxon>
        <taxon>Fabaceae</taxon>
        <taxon>Papilionoideae</taxon>
        <taxon>50 kb inversion clade</taxon>
        <taxon>NPAAA clade</taxon>
        <taxon>Hologalegina</taxon>
        <taxon>IRL clade</taxon>
        <taxon>Trifolieae</taxon>
        <taxon>Trifolium</taxon>
    </lineage>
</organism>
<evidence type="ECO:0000313" key="3">
    <source>
        <dbReference type="Proteomes" id="UP000242715"/>
    </source>
</evidence>
<dbReference type="Proteomes" id="UP000242715">
    <property type="component" value="Unassembled WGS sequence"/>
</dbReference>
<proteinExistence type="predicted"/>
<accession>A0A2Z6P8F8</accession>
<feature type="compositionally biased region" description="Low complexity" evidence="1">
    <location>
        <begin position="161"/>
        <end position="172"/>
    </location>
</feature>
<feature type="compositionally biased region" description="Acidic residues" evidence="1">
    <location>
        <begin position="185"/>
        <end position="194"/>
    </location>
</feature>
<feature type="region of interest" description="Disordered" evidence="1">
    <location>
        <begin position="101"/>
        <end position="148"/>
    </location>
</feature>
<dbReference type="AlphaFoldDB" id="A0A2Z6P8F8"/>
<dbReference type="EMBL" id="DF973734">
    <property type="protein sequence ID" value="GAU38867.1"/>
    <property type="molecule type" value="Genomic_DNA"/>
</dbReference>
<feature type="compositionally biased region" description="Low complexity" evidence="1">
    <location>
        <begin position="116"/>
        <end position="129"/>
    </location>
</feature>
<gene>
    <name evidence="2" type="ORF">TSUD_154300</name>
</gene>
<reference evidence="3" key="1">
    <citation type="journal article" date="2017" name="Front. Plant Sci.">
        <title>Climate Clever Clovers: New Paradigm to Reduce the Environmental Footprint of Ruminants by Breeding Low Methanogenic Forages Utilizing Haplotype Variation.</title>
        <authorList>
            <person name="Kaur P."/>
            <person name="Appels R."/>
            <person name="Bayer P.E."/>
            <person name="Keeble-Gagnere G."/>
            <person name="Wang J."/>
            <person name="Hirakawa H."/>
            <person name="Shirasawa K."/>
            <person name="Vercoe P."/>
            <person name="Stefanova K."/>
            <person name="Durmic Z."/>
            <person name="Nichols P."/>
            <person name="Revell C."/>
            <person name="Isobe S.N."/>
            <person name="Edwards D."/>
            <person name="Erskine W."/>
        </authorList>
    </citation>
    <scope>NUCLEOTIDE SEQUENCE [LARGE SCALE GENOMIC DNA]</scope>
    <source>
        <strain evidence="3">cv. Daliak</strain>
    </source>
</reference>
<evidence type="ECO:0000256" key="1">
    <source>
        <dbReference type="SAM" id="MobiDB-lite"/>
    </source>
</evidence>
<sequence>MKTINLIFQLFTNVPNARYQNHLQQSCNKHIPYRTTPKQLYPYPNCVRCAPAQAAKPSCSNFQRIDSKPLTQPLYAIRYTLLQHQNNRIINIVKNHQPTLHTKVNHTPPIPPTTNPTPQIQQPTSPAPQRQQTTLHHEAGSQHNEPQNKILTPVINNVNTNANTNAYTNGNNLGRPNNIKQEDGPPPDDSDDDNNNGSHSSDDKFQNPEIS</sequence>